<dbReference type="AlphaFoldDB" id="A0A1G7UA36"/>
<sequence length="199" mass="22103">MRITSVLMLAGTLLLTGCSSLMQPVDNQTVQPSAQDGAQVVFMRSAFTAKAIDASLYDVTGGKTQFVGILSNDTKIAYPTAPGHRTFMVVSEAADFLEADLAPGKTYYSMVTPRMGMWKARFSLWPVARDPKAEYSLQSKDFKDWIGDTKLVTNSPKSLNWFETHKADVEAKRVEYWPVWQKKSPADLQLRTLQAADGQ</sequence>
<evidence type="ECO:0000313" key="2">
    <source>
        <dbReference type="EMBL" id="SDG44238.1"/>
    </source>
</evidence>
<protein>
    <recommendedName>
        <fullName evidence="4">DUF2846 domain-containing protein</fullName>
    </recommendedName>
</protein>
<evidence type="ECO:0000256" key="1">
    <source>
        <dbReference type="SAM" id="SignalP"/>
    </source>
</evidence>
<gene>
    <name evidence="2" type="ORF">SAMN05216605_102100</name>
</gene>
<feature type="signal peptide" evidence="1">
    <location>
        <begin position="1"/>
        <end position="22"/>
    </location>
</feature>
<name>A0A1G7UA36_9PSED</name>
<evidence type="ECO:0000313" key="3">
    <source>
        <dbReference type="Proteomes" id="UP000182894"/>
    </source>
</evidence>
<dbReference type="RefSeq" id="WP_074750436.1">
    <property type="nucleotide sequence ID" value="NZ_FNCO01000002.1"/>
</dbReference>
<accession>A0A1G7UA36</accession>
<dbReference type="OrthoDB" id="5951953at2"/>
<keyword evidence="1" id="KW-0732">Signal</keyword>
<organism evidence="2 3">
    <name type="scientific">Pseudomonas abietaniphila</name>
    <dbReference type="NCBI Taxonomy" id="89065"/>
    <lineage>
        <taxon>Bacteria</taxon>
        <taxon>Pseudomonadati</taxon>
        <taxon>Pseudomonadota</taxon>
        <taxon>Gammaproteobacteria</taxon>
        <taxon>Pseudomonadales</taxon>
        <taxon>Pseudomonadaceae</taxon>
        <taxon>Pseudomonas</taxon>
    </lineage>
</organism>
<proteinExistence type="predicted"/>
<evidence type="ECO:0008006" key="4">
    <source>
        <dbReference type="Google" id="ProtNLM"/>
    </source>
</evidence>
<feature type="chain" id="PRO_5010370615" description="DUF2846 domain-containing protein" evidence="1">
    <location>
        <begin position="23"/>
        <end position="199"/>
    </location>
</feature>
<dbReference type="EMBL" id="FNCO01000002">
    <property type="protein sequence ID" value="SDG44238.1"/>
    <property type="molecule type" value="Genomic_DNA"/>
</dbReference>
<keyword evidence="3" id="KW-1185">Reference proteome</keyword>
<reference evidence="3" key="1">
    <citation type="submission" date="2016-10" db="EMBL/GenBank/DDBJ databases">
        <authorList>
            <person name="Varghese N."/>
            <person name="Submissions S."/>
        </authorList>
    </citation>
    <scope>NUCLEOTIDE SEQUENCE [LARGE SCALE GENOMIC DNA]</scope>
    <source>
        <strain evidence="3">ATCC 700689</strain>
    </source>
</reference>
<dbReference type="PROSITE" id="PS51257">
    <property type="entry name" value="PROKAR_LIPOPROTEIN"/>
    <property type="match status" value="1"/>
</dbReference>
<dbReference type="Proteomes" id="UP000182894">
    <property type="component" value="Unassembled WGS sequence"/>
</dbReference>